<protein>
    <recommendedName>
        <fullName evidence="4">DUF3329 domain-containing protein</fullName>
    </recommendedName>
</protein>
<proteinExistence type="predicted"/>
<accession>A0A533IAP1</accession>
<dbReference type="Proteomes" id="UP000315344">
    <property type="component" value="Unassembled WGS sequence"/>
</dbReference>
<feature type="transmembrane region" description="Helical" evidence="1">
    <location>
        <begin position="12"/>
        <end position="29"/>
    </location>
</feature>
<comment type="caution">
    <text evidence="2">The sequence shown here is derived from an EMBL/GenBank/DDBJ whole genome shotgun (WGS) entry which is preliminary data.</text>
</comment>
<keyword evidence="1" id="KW-1133">Transmembrane helix</keyword>
<name>A0A533IAP1_PARDE</name>
<dbReference type="AlphaFoldDB" id="A0A533IAP1"/>
<keyword evidence="1" id="KW-0472">Membrane</keyword>
<evidence type="ECO:0000313" key="3">
    <source>
        <dbReference type="Proteomes" id="UP000315344"/>
    </source>
</evidence>
<gene>
    <name evidence="2" type="ORF">DI616_04375</name>
</gene>
<dbReference type="EMBL" id="VAFL01000003">
    <property type="protein sequence ID" value="TKW67564.1"/>
    <property type="molecule type" value="Genomic_DNA"/>
</dbReference>
<evidence type="ECO:0000256" key="1">
    <source>
        <dbReference type="SAM" id="Phobius"/>
    </source>
</evidence>
<feature type="transmembrane region" description="Helical" evidence="1">
    <location>
        <begin position="35"/>
        <end position="56"/>
    </location>
</feature>
<evidence type="ECO:0008006" key="4">
    <source>
        <dbReference type="Google" id="ProtNLM"/>
    </source>
</evidence>
<keyword evidence="1" id="KW-0812">Transmembrane</keyword>
<evidence type="ECO:0000313" key="2">
    <source>
        <dbReference type="EMBL" id="TKW67564.1"/>
    </source>
</evidence>
<sequence length="61" mass="7003">MLVDPNHPFFRKLWVRILCVVFPFGWAIMEMMNGQIFWAILFAAAGAVLVHALFIVGPDKR</sequence>
<reference evidence="2 3" key="1">
    <citation type="journal article" date="2017" name="Nat. Commun.">
        <title>In situ click chemistry generation of cyclooxygenase-2 inhibitors.</title>
        <authorList>
            <person name="Bhardwaj A."/>
            <person name="Kaur J."/>
            <person name="Wuest M."/>
            <person name="Wuest F."/>
        </authorList>
    </citation>
    <scope>NUCLEOTIDE SEQUENCE [LARGE SCALE GENOMIC DNA]</scope>
    <source>
        <strain evidence="2">S2_012_000_R3_94</strain>
    </source>
</reference>
<organism evidence="2 3">
    <name type="scientific">Paracoccus denitrificans</name>
    <dbReference type="NCBI Taxonomy" id="266"/>
    <lineage>
        <taxon>Bacteria</taxon>
        <taxon>Pseudomonadati</taxon>
        <taxon>Pseudomonadota</taxon>
        <taxon>Alphaproteobacteria</taxon>
        <taxon>Rhodobacterales</taxon>
        <taxon>Paracoccaceae</taxon>
        <taxon>Paracoccus</taxon>
    </lineage>
</organism>